<comment type="caution">
    <text evidence="1">The sequence shown here is derived from an EMBL/GenBank/DDBJ whole genome shotgun (WGS) entry which is preliminary data.</text>
</comment>
<keyword evidence="2" id="KW-1185">Reference proteome</keyword>
<protein>
    <submittedName>
        <fullName evidence="1">Uncharacterized protein</fullName>
    </submittedName>
</protein>
<evidence type="ECO:0000313" key="2">
    <source>
        <dbReference type="Proteomes" id="UP000631114"/>
    </source>
</evidence>
<organism evidence="1 2">
    <name type="scientific">Coptis chinensis</name>
    <dbReference type="NCBI Taxonomy" id="261450"/>
    <lineage>
        <taxon>Eukaryota</taxon>
        <taxon>Viridiplantae</taxon>
        <taxon>Streptophyta</taxon>
        <taxon>Embryophyta</taxon>
        <taxon>Tracheophyta</taxon>
        <taxon>Spermatophyta</taxon>
        <taxon>Magnoliopsida</taxon>
        <taxon>Ranunculales</taxon>
        <taxon>Ranunculaceae</taxon>
        <taxon>Coptidoideae</taxon>
        <taxon>Coptis</taxon>
    </lineage>
</organism>
<reference evidence="1 2" key="1">
    <citation type="submission" date="2020-10" db="EMBL/GenBank/DDBJ databases">
        <title>The Coptis chinensis genome and diversification of protoberbering-type alkaloids.</title>
        <authorList>
            <person name="Wang B."/>
            <person name="Shu S."/>
            <person name="Song C."/>
            <person name="Liu Y."/>
        </authorList>
    </citation>
    <scope>NUCLEOTIDE SEQUENCE [LARGE SCALE GENOMIC DNA]</scope>
    <source>
        <strain evidence="1">HL-2020</strain>
        <tissue evidence="1">Leaf</tissue>
    </source>
</reference>
<name>A0A835H5S6_9MAGN</name>
<dbReference type="Proteomes" id="UP000631114">
    <property type="component" value="Unassembled WGS sequence"/>
</dbReference>
<proteinExistence type="predicted"/>
<dbReference type="EMBL" id="JADFTS010000008">
    <property type="protein sequence ID" value="KAF9593761.1"/>
    <property type="molecule type" value="Genomic_DNA"/>
</dbReference>
<dbReference type="AlphaFoldDB" id="A0A835H5S6"/>
<sequence length="31" mass="3382">VHRARLKGAKGVCCCEGATSWRSGSDDDRYP</sequence>
<accession>A0A835H5S6</accession>
<gene>
    <name evidence="1" type="ORF">IFM89_024929</name>
</gene>
<feature type="non-terminal residue" evidence="1">
    <location>
        <position position="31"/>
    </location>
</feature>
<evidence type="ECO:0000313" key="1">
    <source>
        <dbReference type="EMBL" id="KAF9593761.1"/>
    </source>
</evidence>